<dbReference type="Gene3D" id="3.60.20.10">
    <property type="entry name" value="Glutamine Phosphoribosylpyrophosphate, subunit 1, domain 1"/>
    <property type="match status" value="1"/>
</dbReference>
<reference evidence="1 2" key="1">
    <citation type="journal article" date="2016" name="Genome Biol. Evol.">
        <title>Comparative Genomic Analyses of the Moraxella catarrhalis Serosensitive and Seroresistant Lineages Demonstrate Their Independent Evolution.</title>
        <authorList>
            <person name="Earl J.P."/>
            <person name="de Vries S.P."/>
            <person name="Ahmed A."/>
            <person name="Powell E."/>
            <person name="Schultz M.P."/>
            <person name="Hermans P.W."/>
            <person name="Hill D.J."/>
            <person name="Zhou Z."/>
            <person name="Constantinidou C.I."/>
            <person name="Hu F.Z."/>
            <person name="Bootsma H.J."/>
            <person name="Ehrlich G.D."/>
        </authorList>
    </citation>
    <scope>NUCLEOTIDE SEQUENCE [LARGE SCALE GENOMIC DNA]</scope>
    <source>
        <strain evidence="1 2">Z7542</strain>
    </source>
</reference>
<dbReference type="EMBL" id="LXHC01000005">
    <property type="protein sequence ID" value="OAU97728.1"/>
    <property type="molecule type" value="Genomic_DNA"/>
</dbReference>
<keyword evidence="2" id="KW-1185">Reference proteome</keyword>
<dbReference type="SUPFAM" id="SSF56235">
    <property type="entry name" value="N-terminal nucleophile aminohydrolases (Ntn hydrolases)"/>
    <property type="match status" value="1"/>
</dbReference>
<name>A0A198UML3_MORCA</name>
<dbReference type="PIRSF" id="PIRSF009120">
    <property type="entry name" value="UCP009120_prtse"/>
    <property type="match status" value="1"/>
</dbReference>
<dbReference type="PATRIC" id="fig|480.237.peg.571"/>
<dbReference type="InterPro" id="IPR001353">
    <property type="entry name" value="Proteasome_sua/b"/>
</dbReference>
<organism evidence="1 2">
    <name type="scientific">Moraxella catarrhalis</name>
    <name type="common">Branhamella catarrhalis</name>
    <dbReference type="NCBI Taxonomy" id="480"/>
    <lineage>
        <taxon>Bacteria</taxon>
        <taxon>Pseudomonadati</taxon>
        <taxon>Pseudomonadota</taxon>
        <taxon>Gammaproteobacteria</taxon>
        <taxon>Moraxellales</taxon>
        <taxon>Moraxellaceae</taxon>
        <taxon>Moraxella</taxon>
    </lineage>
</organism>
<comment type="caution">
    <text evidence="1">The sequence shown here is derived from an EMBL/GenBank/DDBJ whole genome shotgun (WGS) entry which is preliminary data.</text>
</comment>
<evidence type="ECO:0000313" key="1">
    <source>
        <dbReference type="EMBL" id="OAU97728.1"/>
    </source>
</evidence>
<sequence>MNLLKANLSYQAIYKNDSQIPFDRRIIAPPSARRCLVGLDFCIWKICMTYCVALRLKDGMIFASDTRTNAGMDNIATFRKMYQYSIEGERFLTLQTAGNLATSQAVFSKLQQNINLGITQNLHNAATLFDAAQMVGECVRQITTYSQTLAQDTGGFTSSFILGGQIKDQPPEIFMIYPEGNFIKATTDTPFFQLGESKYGKPILDRSIDYHSSLQDALHAILISFDSTMRSNLSVGLPIDLVVYHNDSLAIPVGKRIDENDAYFGSLRDHWADGLRHILSQMPRSPDDYWQ</sequence>
<dbReference type="InterPro" id="IPR016545">
    <property type="entry name" value="UCP009120_prtse"/>
</dbReference>
<dbReference type="AlphaFoldDB" id="A0A198UML3"/>
<gene>
    <name evidence="1" type="ORF">AO384_0414</name>
</gene>
<accession>A0A198UML3</accession>
<dbReference type="GO" id="GO:0005839">
    <property type="term" value="C:proteasome core complex"/>
    <property type="evidence" value="ECO:0007669"/>
    <property type="project" value="InterPro"/>
</dbReference>
<protein>
    <recommendedName>
        <fullName evidence="3">Proteasome subunit</fullName>
    </recommendedName>
</protein>
<evidence type="ECO:0000313" key="2">
    <source>
        <dbReference type="Proteomes" id="UP000078228"/>
    </source>
</evidence>
<dbReference type="Proteomes" id="UP000078228">
    <property type="component" value="Unassembled WGS sequence"/>
</dbReference>
<dbReference type="InterPro" id="IPR029055">
    <property type="entry name" value="Ntn_hydrolases_N"/>
</dbReference>
<proteinExistence type="predicted"/>
<dbReference type="GO" id="GO:0051603">
    <property type="term" value="P:proteolysis involved in protein catabolic process"/>
    <property type="evidence" value="ECO:0007669"/>
    <property type="project" value="InterPro"/>
</dbReference>
<dbReference type="Pfam" id="PF00227">
    <property type="entry name" value="Proteasome"/>
    <property type="match status" value="1"/>
</dbReference>
<evidence type="ECO:0008006" key="3">
    <source>
        <dbReference type="Google" id="ProtNLM"/>
    </source>
</evidence>